<proteinExistence type="predicted"/>
<dbReference type="InterPro" id="IPR006977">
    <property type="entry name" value="Yip1_dom"/>
</dbReference>
<organism evidence="7 8">
    <name type="scientific">Leptospira interrogans str. UI 12758</name>
    <dbReference type="NCBI Taxonomy" id="1049938"/>
    <lineage>
        <taxon>Bacteria</taxon>
        <taxon>Pseudomonadati</taxon>
        <taxon>Spirochaetota</taxon>
        <taxon>Spirochaetia</taxon>
        <taxon>Leptospirales</taxon>
        <taxon>Leptospiraceae</taxon>
        <taxon>Leptospira</taxon>
    </lineage>
</organism>
<keyword evidence="3 5" id="KW-1133">Transmembrane helix</keyword>
<dbReference type="Pfam" id="PF04893">
    <property type="entry name" value="Yip1"/>
    <property type="match status" value="1"/>
</dbReference>
<dbReference type="Proteomes" id="UP000001340">
    <property type="component" value="Unassembled WGS sequence"/>
</dbReference>
<evidence type="ECO:0000313" key="7">
    <source>
        <dbReference type="EMBL" id="EKR53841.1"/>
    </source>
</evidence>
<dbReference type="GO" id="GO:0016020">
    <property type="term" value="C:membrane"/>
    <property type="evidence" value="ECO:0007669"/>
    <property type="project" value="UniProtKB-SubCell"/>
</dbReference>
<dbReference type="EMBL" id="AHNR02000063">
    <property type="protein sequence ID" value="EKR53841.1"/>
    <property type="molecule type" value="Genomic_DNA"/>
</dbReference>
<evidence type="ECO:0000256" key="3">
    <source>
        <dbReference type="ARBA" id="ARBA00022989"/>
    </source>
</evidence>
<evidence type="ECO:0000313" key="8">
    <source>
        <dbReference type="Proteomes" id="UP000001340"/>
    </source>
</evidence>
<evidence type="ECO:0000259" key="6">
    <source>
        <dbReference type="Pfam" id="PF04893"/>
    </source>
</evidence>
<evidence type="ECO:0000256" key="1">
    <source>
        <dbReference type="ARBA" id="ARBA00004141"/>
    </source>
</evidence>
<accession>A0A0E2D1D5</accession>
<evidence type="ECO:0000256" key="5">
    <source>
        <dbReference type="SAM" id="Phobius"/>
    </source>
</evidence>
<feature type="transmembrane region" description="Helical" evidence="5">
    <location>
        <begin position="82"/>
        <end position="105"/>
    </location>
</feature>
<dbReference type="AlphaFoldDB" id="A0A0E2D1D5"/>
<keyword evidence="4 5" id="KW-0472">Membrane</keyword>
<feature type="transmembrane region" description="Helical" evidence="5">
    <location>
        <begin position="140"/>
        <end position="161"/>
    </location>
</feature>
<name>A0A0E2D1D5_LEPIR</name>
<evidence type="ECO:0000256" key="2">
    <source>
        <dbReference type="ARBA" id="ARBA00022692"/>
    </source>
</evidence>
<comment type="subcellular location">
    <subcellularLocation>
        <location evidence="1">Membrane</location>
        <topology evidence="1">Multi-pass membrane protein</topology>
    </subcellularLocation>
</comment>
<feature type="domain" description="Yip1" evidence="6">
    <location>
        <begin position="17"/>
        <end position="187"/>
    </location>
</feature>
<protein>
    <submittedName>
        <fullName evidence="7">Yip1 domain protein</fullName>
    </submittedName>
</protein>
<feature type="transmembrane region" description="Helical" evidence="5">
    <location>
        <begin position="173"/>
        <end position="189"/>
    </location>
</feature>
<feature type="transmembrane region" description="Helical" evidence="5">
    <location>
        <begin position="40"/>
        <end position="62"/>
    </location>
</feature>
<reference evidence="7 8" key="1">
    <citation type="submission" date="2012-10" db="EMBL/GenBank/DDBJ databases">
        <authorList>
            <person name="Harkins D.M."/>
            <person name="Durkin A.S."/>
            <person name="Brinkac L.M."/>
            <person name="Haft D.H."/>
            <person name="Selengut J.D."/>
            <person name="Sanka R."/>
            <person name="DePew J."/>
            <person name="Purushe J."/>
            <person name="Chanthongthip A."/>
            <person name="Lattana O."/>
            <person name="Phetsouvanh R."/>
            <person name="Newton P.N."/>
            <person name="Vinetz J.M."/>
            <person name="Sutton G.G."/>
            <person name="Nierman W.C."/>
            <person name="Fouts D.E."/>
        </authorList>
    </citation>
    <scope>NUCLEOTIDE SEQUENCE [LARGE SCALE GENOMIC DNA]</scope>
    <source>
        <strain evidence="7 8">UI 12758</strain>
    </source>
</reference>
<keyword evidence="2 5" id="KW-0812">Transmembrane</keyword>
<sequence length="242" mass="27796">MSKFSFSFTNTIEEARDVLIKPTFYFKNLSKTPEESLISLYLRCLVYMGFLYIVAVLGMTLFTPKEFLNPSLTLLFLEMPLAYLISSIIVFPILGFIYMFFSWICGGNTNWKKNFRASTAVFSTFWAALFFQNFGGYIHLYLGLGIGIVFTAYIPFLFYLALTCYLQAPIKRTAAILSGFVLILLYLQYSKMDLYVKDHKVIEGINSYKPIIKEEQSQIEPETEAVEGIIQKAMEKAKNTKE</sequence>
<comment type="caution">
    <text evidence="7">The sequence shown here is derived from an EMBL/GenBank/DDBJ whole genome shotgun (WGS) entry which is preliminary data.</text>
</comment>
<gene>
    <name evidence="7" type="ORF">LEP1GSC105_0437</name>
</gene>
<dbReference type="RefSeq" id="WP_000033184.1">
    <property type="nucleotide sequence ID" value="NZ_AHNR02000063.1"/>
</dbReference>
<feature type="transmembrane region" description="Helical" evidence="5">
    <location>
        <begin position="117"/>
        <end position="134"/>
    </location>
</feature>
<evidence type="ECO:0000256" key="4">
    <source>
        <dbReference type="ARBA" id="ARBA00023136"/>
    </source>
</evidence>